<sequence length="285" mass="31726">MDEGRAYIETGILEQYVTGQLTARERYEVEAMAAKDPEVKQEIASIELTLEKYAMVAARNPRDILKDEILHKILTKPLEAKSDKIMQKIEPAIIPLHDNVYEAKIRKLYIALAACVALLAITIIALLSTRGELGEAKNEIIALNLDKQKFATEASYLKENNTDLQEKNKIVSDPDWKTVKLAGTKMDPQANMIVYWHPAGRHVMVDNSKMQLPANDQDHQYQLWALVNGKPVDLGVFDVKADSTQILLKMKEIAGAQAFAVTLEKRGGNVGPTMDQMIVMGAVGI</sequence>
<reference evidence="3 4" key="1">
    <citation type="submission" date="2019-04" db="EMBL/GenBank/DDBJ databases">
        <title>Pedobacter sp. RP-1-16 sp. nov., isolated from Arctic soil.</title>
        <authorList>
            <person name="Dahal R.H."/>
            <person name="Kim D.-U."/>
        </authorList>
    </citation>
    <scope>NUCLEOTIDE SEQUENCE [LARGE SCALE GENOMIC DNA]</scope>
    <source>
        <strain evidence="3 4">RP-1-16</strain>
    </source>
</reference>
<dbReference type="PANTHER" id="PTHR37461:SF1">
    <property type="entry name" value="ANTI-SIGMA-K FACTOR RSKA"/>
    <property type="match status" value="1"/>
</dbReference>
<dbReference type="Pfam" id="PF10099">
    <property type="entry name" value="RskA_C"/>
    <property type="match status" value="1"/>
</dbReference>
<dbReference type="AlphaFoldDB" id="A0A4U1GDN3"/>
<dbReference type="GO" id="GO:0005886">
    <property type="term" value="C:plasma membrane"/>
    <property type="evidence" value="ECO:0007669"/>
    <property type="project" value="InterPro"/>
</dbReference>
<accession>A0A4U1GDN3</accession>
<evidence type="ECO:0000313" key="3">
    <source>
        <dbReference type="EMBL" id="TKC61050.1"/>
    </source>
</evidence>
<dbReference type="RefSeq" id="WP_136880234.1">
    <property type="nucleotide sequence ID" value="NZ_SWDX01000004.1"/>
</dbReference>
<keyword evidence="1" id="KW-0472">Membrane</keyword>
<dbReference type="GO" id="GO:0016989">
    <property type="term" value="F:sigma factor antagonist activity"/>
    <property type="evidence" value="ECO:0007669"/>
    <property type="project" value="TreeGrafter"/>
</dbReference>
<protein>
    <recommendedName>
        <fullName evidence="2">Anti-sigma K factor RskA C-terminal domain-containing protein</fullName>
    </recommendedName>
</protein>
<dbReference type="EMBL" id="SWDX01000004">
    <property type="protein sequence ID" value="TKC61050.1"/>
    <property type="molecule type" value="Genomic_DNA"/>
</dbReference>
<dbReference type="InterPro" id="IPR018764">
    <property type="entry name" value="RskA_C"/>
</dbReference>
<comment type="caution">
    <text evidence="3">The sequence shown here is derived from an EMBL/GenBank/DDBJ whole genome shotgun (WGS) entry which is preliminary data.</text>
</comment>
<name>A0A4U1GDN3_9SPHI</name>
<dbReference type="GO" id="GO:0006417">
    <property type="term" value="P:regulation of translation"/>
    <property type="evidence" value="ECO:0007669"/>
    <property type="project" value="TreeGrafter"/>
</dbReference>
<feature type="transmembrane region" description="Helical" evidence="1">
    <location>
        <begin position="108"/>
        <end position="127"/>
    </location>
</feature>
<organism evidence="3 4">
    <name type="scientific">Pedobacter hiemivivus</name>
    <dbReference type="NCBI Taxonomy" id="2530454"/>
    <lineage>
        <taxon>Bacteria</taxon>
        <taxon>Pseudomonadati</taxon>
        <taxon>Bacteroidota</taxon>
        <taxon>Sphingobacteriia</taxon>
        <taxon>Sphingobacteriales</taxon>
        <taxon>Sphingobacteriaceae</taxon>
        <taxon>Pedobacter</taxon>
    </lineage>
</organism>
<evidence type="ECO:0000256" key="1">
    <source>
        <dbReference type="SAM" id="Phobius"/>
    </source>
</evidence>
<evidence type="ECO:0000259" key="2">
    <source>
        <dbReference type="Pfam" id="PF10099"/>
    </source>
</evidence>
<dbReference type="Proteomes" id="UP000309594">
    <property type="component" value="Unassembled WGS sequence"/>
</dbReference>
<dbReference type="InterPro" id="IPR051474">
    <property type="entry name" value="Anti-sigma-K/W_factor"/>
</dbReference>
<evidence type="ECO:0000313" key="4">
    <source>
        <dbReference type="Proteomes" id="UP000309594"/>
    </source>
</evidence>
<keyword evidence="1" id="KW-1133">Transmembrane helix</keyword>
<proteinExistence type="predicted"/>
<keyword evidence="1" id="KW-0812">Transmembrane</keyword>
<gene>
    <name evidence="3" type="ORF">FBD94_10890</name>
</gene>
<feature type="domain" description="Anti-sigma K factor RskA C-terminal" evidence="2">
    <location>
        <begin position="111"/>
        <end position="273"/>
    </location>
</feature>
<dbReference type="PANTHER" id="PTHR37461">
    <property type="entry name" value="ANTI-SIGMA-K FACTOR RSKA"/>
    <property type="match status" value="1"/>
</dbReference>